<dbReference type="OrthoDB" id="422362at2759"/>
<dbReference type="AlphaFoldDB" id="A0A139AX46"/>
<dbReference type="Proteomes" id="UP000070544">
    <property type="component" value="Unassembled WGS sequence"/>
</dbReference>
<dbReference type="EMBL" id="KQ965733">
    <property type="protein sequence ID" value="KXS21316.1"/>
    <property type="molecule type" value="Genomic_DNA"/>
</dbReference>
<dbReference type="InterPro" id="IPR046341">
    <property type="entry name" value="SET_dom_sf"/>
</dbReference>
<protein>
    <submittedName>
        <fullName evidence="2">SET domain-containing protein</fullName>
    </submittedName>
</protein>
<dbReference type="Gene3D" id="2.170.270.10">
    <property type="entry name" value="SET domain"/>
    <property type="match status" value="1"/>
</dbReference>
<dbReference type="InterPro" id="IPR001214">
    <property type="entry name" value="SET_dom"/>
</dbReference>
<dbReference type="PANTHER" id="PTHR12350">
    <property type="entry name" value="HISTONE-LYSINE N-METHYLTRANSFERASE-RELATED"/>
    <property type="match status" value="1"/>
</dbReference>
<evidence type="ECO:0000313" key="2">
    <source>
        <dbReference type="EMBL" id="KXS21316.1"/>
    </source>
</evidence>
<sequence length="166" mass="18506">MISQVPTPCSPADASLPQLPAKAAVYPSYVESVSFGKALCAADHIPAGTVVEKFVGPIVQYDELSPVDKTYVLNFWDQTSQTWSWLLPLSNARYCNHSCSPNSEIRSSTLEVVTTRPVSKGEQLTFTYNVGEDSDWWDPLWSFRCACGNNECQGMIDRYRPLSCNR</sequence>
<proteinExistence type="predicted"/>
<feature type="domain" description="SET" evidence="1">
    <location>
        <begin position="21"/>
        <end position="129"/>
    </location>
</feature>
<dbReference type="PROSITE" id="PS50280">
    <property type="entry name" value="SET"/>
    <property type="match status" value="1"/>
</dbReference>
<dbReference type="SUPFAM" id="SSF82199">
    <property type="entry name" value="SET domain"/>
    <property type="match status" value="1"/>
</dbReference>
<accession>A0A139AX46</accession>
<dbReference type="OMA" id="EPNCEIN"/>
<name>A0A139AX46_GONPJ</name>
<evidence type="ECO:0000259" key="1">
    <source>
        <dbReference type="PROSITE" id="PS50280"/>
    </source>
</evidence>
<dbReference type="PANTHER" id="PTHR12350:SF19">
    <property type="entry name" value="SET DOMAIN-CONTAINING PROTEIN"/>
    <property type="match status" value="1"/>
</dbReference>
<reference evidence="2 3" key="1">
    <citation type="journal article" date="2015" name="Genome Biol. Evol.">
        <title>Phylogenomic analyses indicate that early fungi evolved digesting cell walls of algal ancestors of land plants.</title>
        <authorList>
            <person name="Chang Y."/>
            <person name="Wang S."/>
            <person name="Sekimoto S."/>
            <person name="Aerts A.L."/>
            <person name="Choi C."/>
            <person name="Clum A."/>
            <person name="LaButti K.M."/>
            <person name="Lindquist E.A."/>
            <person name="Yee Ngan C."/>
            <person name="Ohm R.A."/>
            <person name="Salamov A.A."/>
            <person name="Grigoriev I.V."/>
            <person name="Spatafora J.W."/>
            <person name="Berbee M.L."/>
        </authorList>
    </citation>
    <scope>NUCLEOTIDE SEQUENCE [LARGE SCALE GENOMIC DNA]</scope>
    <source>
        <strain evidence="2 3">JEL478</strain>
    </source>
</reference>
<dbReference type="InterPro" id="IPR053201">
    <property type="entry name" value="Flavunoidine_N-MTase"/>
</dbReference>
<keyword evidence="3" id="KW-1185">Reference proteome</keyword>
<dbReference type="STRING" id="1344416.A0A139AX46"/>
<dbReference type="SMART" id="SM00317">
    <property type="entry name" value="SET"/>
    <property type="match status" value="1"/>
</dbReference>
<evidence type="ECO:0000313" key="3">
    <source>
        <dbReference type="Proteomes" id="UP000070544"/>
    </source>
</evidence>
<dbReference type="Pfam" id="PF00856">
    <property type="entry name" value="SET"/>
    <property type="match status" value="1"/>
</dbReference>
<organism evidence="2 3">
    <name type="scientific">Gonapodya prolifera (strain JEL478)</name>
    <name type="common">Monoblepharis prolifera</name>
    <dbReference type="NCBI Taxonomy" id="1344416"/>
    <lineage>
        <taxon>Eukaryota</taxon>
        <taxon>Fungi</taxon>
        <taxon>Fungi incertae sedis</taxon>
        <taxon>Chytridiomycota</taxon>
        <taxon>Chytridiomycota incertae sedis</taxon>
        <taxon>Monoblepharidomycetes</taxon>
        <taxon>Monoblepharidales</taxon>
        <taxon>Gonapodyaceae</taxon>
        <taxon>Gonapodya</taxon>
    </lineage>
</organism>
<gene>
    <name evidence="2" type="ORF">M427DRAFT_66054</name>
</gene>